<feature type="transmembrane region" description="Helical" evidence="1">
    <location>
        <begin position="83"/>
        <end position="102"/>
    </location>
</feature>
<dbReference type="PANTHER" id="PTHR23017:SF44">
    <property type="entry name" value="G-PROTEIN COUPLED RECEPTORS FAMILY 1 PROFILE DOMAIN-CONTAINING PROTEIN"/>
    <property type="match status" value="1"/>
</dbReference>
<feature type="domain" description="7TM GPCR serpentine receptor class x (Srx)" evidence="2">
    <location>
        <begin position="31"/>
        <end position="107"/>
    </location>
</feature>
<sequence length="337" mass="38472">MNGQFAWVTEPEKPAKVPTIVLYPNLLKRRLDIEVMKEFSHYVGLILLMCYDVCIFSHLIIALNRLSAVVFPMSYSVHFSNRNPTILIIAIWTISIIVPCALHGRNDQVKQSRDEQKLGQNSFKTGEMISRFIWLLKIYGVLKGMKAPWKQLKTVVQGVMFTVGLGMYFFLGWLFANKWVIWSLTTVAWNSLHLSDAIIIISFNKEFRRLIGSPFSRLRASCTKKSMVYTAQSAIAPEVQDIAQPNTPLQAVTAAVDPQRPEAKKSRGHRLQKFEFGSFVPSDLSKRVHSMTFYGQRFGILHAGISKGTRVPIQRVYAPTADSENEEHDYFHEKLNF</sequence>
<accession>A0A2G9UIW9</accession>
<proteinExistence type="predicted"/>
<evidence type="ECO:0000259" key="2">
    <source>
        <dbReference type="Pfam" id="PF10328"/>
    </source>
</evidence>
<feature type="domain" description="7TM GPCR serpentine receptor class x (Srx)" evidence="2">
    <location>
        <begin position="153"/>
        <end position="204"/>
    </location>
</feature>
<keyword evidence="1" id="KW-0812">Transmembrane</keyword>
<dbReference type="Pfam" id="PF10328">
    <property type="entry name" value="7TM_GPCR_Srx"/>
    <property type="match status" value="2"/>
</dbReference>
<keyword evidence="1" id="KW-0472">Membrane</keyword>
<dbReference type="InterPro" id="IPR019430">
    <property type="entry name" value="7TM_GPCR_serpentine_rcpt_Srx"/>
</dbReference>
<keyword evidence="4" id="KW-1185">Reference proteome</keyword>
<evidence type="ECO:0000256" key="1">
    <source>
        <dbReference type="SAM" id="Phobius"/>
    </source>
</evidence>
<protein>
    <recommendedName>
        <fullName evidence="2">7TM GPCR serpentine receptor class x (Srx) domain-containing protein</fullName>
    </recommendedName>
</protein>
<dbReference type="OrthoDB" id="5825164at2759"/>
<dbReference type="AlphaFoldDB" id="A0A2G9UIW9"/>
<dbReference type="Proteomes" id="UP000230423">
    <property type="component" value="Unassembled WGS sequence"/>
</dbReference>
<gene>
    <name evidence="3" type="ORF">TELCIR_07969</name>
</gene>
<dbReference type="Gene3D" id="1.20.1070.10">
    <property type="entry name" value="Rhodopsin 7-helix transmembrane proteins"/>
    <property type="match status" value="1"/>
</dbReference>
<dbReference type="SUPFAM" id="SSF81321">
    <property type="entry name" value="Family A G protein-coupled receptor-like"/>
    <property type="match status" value="1"/>
</dbReference>
<feature type="transmembrane region" description="Helical" evidence="1">
    <location>
        <begin position="39"/>
        <end position="63"/>
    </location>
</feature>
<evidence type="ECO:0000313" key="4">
    <source>
        <dbReference type="Proteomes" id="UP000230423"/>
    </source>
</evidence>
<keyword evidence="1" id="KW-1133">Transmembrane helix</keyword>
<feature type="transmembrane region" description="Helical" evidence="1">
    <location>
        <begin position="155"/>
        <end position="175"/>
    </location>
</feature>
<reference evidence="3 4" key="1">
    <citation type="submission" date="2015-09" db="EMBL/GenBank/DDBJ databases">
        <title>Draft genome of the parasitic nematode Teladorsagia circumcincta isolate WARC Sus (inbred).</title>
        <authorList>
            <person name="Mitreva M."/>
        </authorList>
    </citation>
    <scope>NUCLEOTIDE SEQUENCE [LARGE SCALE GENOMIC DNA]</scope>
    <source>
        <strain evidence="3 4">S</strain>
    </source>
</reference>
<dbReference type="EMBL" id="KZ346361">
    <property type="protein sequence ID" value="PIO70185.1"/>
    <property type="molecule type" value="Genomic_DNA"/>
</dbReference>
<feature type="transmembrane region" description="Helical" evidence="1">
    <location>
        <begin position="181"/>
        <end position="203"/>
    </location>
</feature>
<dbReference type="PANTHER" id="PTHR23017">
    <property type="entry name" value="SERPENTINE RECEPTOR, CLASS X"/>
    <property type="match status" value="1"/>
</dbReference>
<evidence type="ECO:0000313" key="3">
    <source>
        <dbReference type="EMBL" id="PIO70185.1"/>
    </source>
</evidence>
<name>A0A2G9UIW9_TELCI</name>
<organism evidence="3 4">
    <name type="scientific">Teladorsagia circumcincta</name>
    <name type="common">Brown stomach worm</name>
    <name type="synonym">Ostertagia circumcincta</name>
    <dbReference type="NCBI Taxonomy" id="45464"/>
    <lineage>
        <taxon>Eukaryota</taxon>
        <taxon>Metazoa</taxon>
        <taxon>Ecdysozoa</taxon>
        <taxon>Nematoda</taxon>
        <taxon>Chromadorea</taxon>
        <taxon>Rhabditida</taxon>
        <taxon>Rhabditina</taxon>
        <taxon>Rhabditomorpha</taxon>
        <taxon>Strongyloidea</taxon>
        <taxon>Trichostrongylidae</taxon>
        <taxon>Teladorsagia</taxon>
    </lineage>
</organism>